<sequence>MLNKQSLAQLAITSLIITHPLSIKAAPANIGAQMSAAKQTLCLGRYLVDLPKNATLIGSRDDRYSGYEVTSFTTSRDTFDRALKEKEKKLSETKHKKDPMLLKLSKELKDGKILAYWENDFSDVGYILEAHLFSNHIQHTFKTEVIKDRLSAAVIRLENTIQKFIHRAENELPPQDGFCVQNGFIAGQMNAANGDFVQESTAARFQFKSHPDFYIEVSTDSLRGEAEENLLTRWSKAQGSLVGMFATQMASVQKLRMGAHPVGSLKGEEVLLSLPAEGGGRLHQFTWEVPGKPGLVMEPKIQIVMESGLNPTPNGPRKIQASLSNETAMELFDEIVNSIRLRPITDANGDKPVSATSAVPLGTLVASGQPSPQTGTWRCSERHEDVESGNTRVFKQGEIMPTITLLGKPGLLDSLAGKRPSKPNWPTVWRLVSIEKTP</sequence>
<dbReference type="InterPro" id="IPR041290">
    <property type="entry name" value="Tli4_C"/>
</dbReference>
<dbReference type="Pfam" id="PF18426">
    <property type="entry name" value="Tli4_C"/>
    <property type="match status" value="1"/>
</dbReference>
<dbReference type="EMBL" id="JACHHY010000044">
    <property type="protein sequence ID" value="MBB5020556.1"/>
    <property type="molecule type" value="Genomic_DNA"/>
</dbReference>
<dbReference type="RefSeq" id="WP_184041934.1">
    <property type="nucleotide sequence ID" value="NZ_JACHHY010000044.1"/>
</dbReference>
<evidence type="ECO:0000259" key="2">
    <source>
        <dbReference type="Pfam" id="PF18443"/>
    </source>
</evidence>
<protein>
    <recommendedName>
        <fullName evidence="5">Tle cognate immunity protein 4 C-terminal domain-containing protein</fullName>
    </recommendedName>
</protein>
<evidence type="ECO:0000313" key="4">
    <source>
        <dbReference type="Proteomes" id="UP000575898"/>
    </source>
</evidence>
<comment type="caution">
    <text evidence="3">The sequence shown here is derived from an EMBL/GenBank/DDBJ whole genome shotgun (WGS) entry which is preliminary data.</text>
</comment>
<accession>A0A840MW57</accession>
<feature type="domain" description="Tle cognate immunity protein 4 C-terminal" evidence="1">
    <location>
        <begin position="171"/>
        <end position="343"/>
    </location>
</feature>
<proteinExistence type="predicted"/>
<evidence type="ECO:0000259" key="1">
    <source>
        <dbReference type="Pfam" id="PF18426"/>
    </source>
</evidence>
<name>A0A840MW57_9PROT</name>
<organism evidence="3 4">
    <name type="scientific">Chitinivorax tropicus</name>
    <dbReference type="NCBI Taxonomy" id="714531"/>
    <lineage>
        <taxon>Bacteria</taxon>
        <taxon>Pseudomonadati</taxon>
        <taxon>Pseudomonadota</taxon>
        <taxon>Betaproteobacteria</taxon>
        <taxon>Chitinivorax</taxon>
    </lineage>
</organism>
<dbReference type="Pfam" id="PF18443">
    <property type="entry name" value="Tli4_N"/>
    <property type="match status" value="1"/>
</dbReference>
<reference evidence="3 4" key="1">
    <citation type="submission" date="2020-08" db="EMBL/GenBank/DDBJ databases">
        <title>Genomic Encyclopedia of Type Strains, Phase IV (KMG-IV): sequencing the most valuable type-strain genomes for metagenomic binning, comparative biology and taxonomic classification.</title>
        <authorList>
            <person name="Goeker M."/>
        </authorList>
    </citation>
    <scope>NUCLEOTIDE SEQUENCE [LARGE SCALE GENOMIC DNA]</scope>
    <source>
        <strain evidence="3 4">DSM 27165</strain>
    </source>
</reference>
<dbReference type="AlphaFoldDB" id="A0A840MW57"/>
<dbReference type="Proteomes" id="UP000575898">
    <property type="component" value="Unassembled WGS sequence"/>
</dbReference>
<feature type="domain" description="Tle cognate immunity protein 4 N-terminal" evidence="2">
    <location>
        <begin position="39"/>
        <end position="146"/>
    </location>
</feature>
<evidence type="ECO:0000313" key="3">
    <source>
        <dbReference type="EMBL" id="MBB5020556.1"/>
    </source>
</evidence>
<evidence type="ECO:0008006" key="5">
    <source>
        <dbReference type="Google" id="ProtNLM"/>
    </source>
</evidence>
<dbReference type="InterPro" id="IPR040761">
    <property type="entry name" value="Tli4_N"/>
</dbReference>
<gene>
    <name evidence="3" type="ORF">HNQ59_003877</name>
</gene>
<keyword evidence="4" id="KW-1185">Reference proteome</keyword>